<dbReference type="InterPro" id="IPR036249">
    <property type="entry name" value="Thioredoxin-like_sf"/>
</dbReference>
<evidence type="ECO:0000259" key="1">
    <source>
        <dbReference type="Pfam" id="PF00578"/>
    </source>
</evidence>
<sequence length="109" mass="12158">MQLTDIADQFEAMGISVVAMTFDSVEMLKSVEEDQGIEFTLLHDEDITHVNRLGILNDIDFEPDHRFYGVPHPGIFLADPDGTIQAKFAEEGYRTRPDFSNVLEAAAGI</sequence>
<organism evidence="2 3">
    <name type="scientific">OM182 bacterium</name>
    <dbReference type="NCBI Taxonomy" id="2510334"/>
    <lineage>
        <taxon>Bacteria</taxon>
        <taxon>Pseudomonadati</taxon>
        <taxon>Pseudomonadota</taxon>
        <taxon>Gammaproteobacteria</taxon>
        <taxon>OMG group</taxon>
        <taxon>OM182 clade</taxon>
    </lineage>
</organism>
<reference evidence="2 3" key="1">
    <citation type="submission" date="2019-02" db="EMBL/GenBank/DDBJ databases">
        <title>Prokaryotic population dynamics and viral predation in marine succession experiment using metagenomics: the confinement effect.</title>
        <authorList>
            <person name="Haro-Moreno J.M."/>
            <person name="Rodriguez-Valera F."/>
            <person name="Lopez-Perez M."/>
        </authorList>
    </citation>
    <scope>NUCLEOTIDE SEQUENCE [LARGE SCALE GENOMIC DNA]</scope>
    <source>
        <strain evidence="2">MED-G158</strain>
    </source>
</reference>
<evidence type="ECO:0000313" key="2">
    <source>
        <dbReference type="EMBL" id="RZO78330.1"/>
    </source>
</evidence>
<dbReference type="InterPro" id="IPR000866">
    <property type="entry name" value="AhpC/TSA"/>
</dbReference>
<dbReference type="GO" id="GO:0016209">
    <property type="term" value="F:antioxidant activity"/>
    <property type="evidence" value="ECO:0007669"/>
    <property type="project" value="InterPro"/>
</dbReference>
<dbReference type="SUPFAM" id="SSF52833">
    <property type="entry name" value="Thioredoxin-like"/>
    <property type="match status" value="1"/>
</dbReference>
<proteinExistence type="predicted"/>
<accession>A0A520S781</accession>
<comment type="caution">
    <text evidence="2">The sequence shown here is derived from an EMBL/GenBank/DDBJ whole genome shotgun (WGS) entry which is preliminary data.</text>
</comment>
<dbReference type="GO" id="GO:0016491">
    <property type="term" value="F:oxidoreductase activity"/>
    <property type="evidence" value="ECO:0007669"/>
    <property type="project" value="InterPro"/>
</dbReference>
<dbReference type="Gene3D" id="3.40.30.10">
    <property type="entry name" value="Glutaredoxin"/>
    <property type="match status" value="1"/>
</dbReference>
<protein>
    <submittedName>
        <fullName evidence="2">Redoxin domain-containing protein</fullName>
    </submittedName>
</protein>
<dbReference type="Pfam" id="PF00578">
    <property type="entry name" value="AhpC-TSA"/>
    <property type="match status" value="1"/>
</dbReference>
<name>A0A520S781_9GAMM</name>
<dbReference type="EMBL" id="SHAH01000001">
    <property type="protein sequence ID" value="RZO78330.1"/>
    <property type="molecule type" value="Genomic_DNA"/>
</dbReference>
<dbReference type="AlphaFoldDB" id="A0A520S781"/>
<evidence type="ECO:0000313" key="3">
    <source>
        <dbReference type="Proteomes" id="UP000320404"/>
    </source>
</evidence>
<feature type="domain" description="Alkyl hydroperoxide reductase subunit C/ Thiol specific antioxidant" evidence="1">
    <location>
        <begin position="3"/>
        <end position="86"/>
    </location>
</feature>
<dbReference type="Proteomes" id="UP000320404">
    <property type="component" value="Unassembled WGS sequence"/>
</dbReference>
<gene>
    <name evidence="2" type="ORF">EVA69_00210</name>
</gene>